<gene>
    <name evidence="1" type="ORF">L490_5396</name>
</gene>
<proteinExistence type="predicted"/>
<keyword evidence="2" id="KW-1185">Reference proteome</keyword>
<comment type="caution">
    <text evidence="1">The sequence shown here is derived from an EMBL/GenBank/DDBJ whole genome shotgun (WGS) entry which is preliminary data.</text>
</comment>
<accession>A0ABR4RIC0</accession>
<feature type="non-terminal residue" evidence="1">
    <location>
        <position position="38"/>
    </location>
</feature>
<evidence type="ECO:0000313" key="2">
    <source>
        <dbReference type="Proteomes" id="UP000025756"/>
    </source>
</evidence>
<dbReference type="Proteomes" id="UP000025756">
    <property type="component" value="Unassembled WGS sequence"/>
</dbReference>
<evidence type="ECO:0008006" key="3">
    <source>
        <dbReference type="Google" id="ProtNLM"/>
    </source>
</evidence>
<sequence length="38" mass="4007">MQKRQFITMLSGAMLTGVSGLVRAQGAGTPGVTDREIK</sequence>
<name>A0ABR4RIC0_BORBO</name>
<protein>
    <recommendedName>
        <fullName evidence="3">Pertactin</fullName>
    </recommendedName>
</protein>
<organism evidence="1 2">
    <name type="scientific">Bordetella bronchiseptica 00-P-2796</name>
    <dbReference type="NCBI Taxonomy" id="1331199"/>
    <lineage>
        <taxon>Bacteria</taxon>
        <taxon>Pseudomonadati</taxon>
        <taxon>Pseudomonadota</taxon>
        <taxon>Betaproteobacteria</taxon>
        <taxon>Burkholderiales</taxon>
        <taxon>Alcaligenaceae</taxon>
        <taxon>Bordetella</taxon>
    </lineage>
</organism>
<reference evidence="1 2" key="1">
    <citation type="submission" date="2014-03" db="EMBL/GenBank/DDBJ databases">
        <title>Genome sequence of Bordetella bronchiseptica.</title>
        <authorList>
            <person name="Harvill E."/>
            <person name="Goodfield L.L."/>
            <person name="Ivanov Y.V."/>
            <person name="Meyer J.A."/>
            <person name="Muse S.J."/>
            <person name="Jacobs N."/>
            <person name="Bendor L."/>
            <person name="Smallridge W.E."/>
            <person name="Brinkac L.M."/>
            <person name="Sanka R."/>
            <person name="Kim M."/>
            <person name="Losada L."/>
        </authorList>
    </citation>
    <scope>NUCLEOTIDE SEQUENCE [LARGE SCALE GENOMIC DNA]</scope>
    <source>
        <strain evidence="1 2">00-P-2796</strain>
    </source>
</reference>
<dbReference type="EMBL" id="JGWH01000038">
    <property type="protein sequence ID" value="KCV37139.1"/>
    <property type="molecule type" value="Genomic_DNA"/>
</dbReference>
<evidence type="ECO:0000313" key="1">
    <source>
        <dbReference type="EMBL" id="KCV37139.1"/>
    </source>
</evidence>